<gene>
    <name evidence="3" type="ORF">CAC42_1007</name>
</gene>
<feature type="chain" id="PRO_5014368109" evidence="2">
    <location>
        <begin position="19"/>
        <end position="194"/>
    </location>
</feature>
<dbReference type="Proteomes" id="UP000243797">
    <property type="component" value="Unassembled WGS sequence"/>
</dbReference>
<keyword evidence="4" id="KW-1185">Reference proteome</keyword>
<sequence>MKLLTCLVLAVYAATATAAPGGTRMPQESEMVDLTGSNELLQDMGAHRPLNLTLQTRAAQKAISLSPPSYDPCLISSQRRTHYYGTCSAKTQQCAISEKEKLILCCSRKWQCEGEGRSCRVHKRRVKKEEEGVFRGKVQCSDHRHHYTPETDLLETPEDRTCWEPAHEDIEWTPDEGDGGKAAREAALSDPSAW</sequence>
<dbReference type="AlphaFoldDB" id="A0A2K1R1R2"/>
<feature type="region of interest" description="Disordered" evidence="1">
    <location>
        <begin position="170"/>
        <end position="194"/>
    </location>
</feature>
<comment type="caution">
    <text evidence="3">The sequence shown here is derived from an EMBL/GenBank/DDBJ whole genome shotgun (WGS) entry which is preliminary data.</text>
</comment>
<proteinExistence type="predicted"/>
<evidence type="ECO:0000313" key="4">
    <source>
        <dbReference type="Proteomes" id="UP000243797"/>
    </source>
</evidence>
<protein>
    <submittedName>
        <fullName evidence="3">Uncharacterized protein</fullName>
    </submittedName>
</protein>
<name>A0A2K1R1R2_9PEZI</name>
<dbReference type="EMBL" id="NKHZ01000011">
    <property type="protein sequence ID" value="PNS21228.1"/>
    <property type="molecule type" value="Genomic_DNA"/>
</dbReference>
<organism evidence="3 4">
    <name type="scientific">Sphaceloma murrayae</name>
    <dbReference type="NCBI Taxonomy" id="2082308"/>
    <lineage>
        <taxon>Eukaryota</taxon>
        <taxon>Fungi</taxon>
        <taxon>Dikarya</taxon>
        <taxon>Ascomycota</taxon>
        <taxon>Pezizomycotina</taxon>
        <taxon>Dothideomycetes</taxon>
        <taxon>Dothideomycetidae</taxon>
        <taxon>Myriangiales</taxon>
        <taxon>Elsinoaceae</taxon>
        <taxon>Sphaceloma</taxon>
    </lineage>
</organism>
<evidence type="ECO:0000256" key="1">
    <source>
        <dbReference type="SAM" id="MobiDB-lite"/>
    </source>
</evidence>
<evidence type="ECO:0000313" key="3">
    <source>
        <dbReference type="EMBL" id="PNS21228.1"/>
    </source>
</evidence>
<accession>A0A2K1R1R2</accession>
<evidence type="ECO:0000256" key="2">
    <source>
        <dbReference type="SAM" id="SignalP"/>
    </source>
</evidence>
<reference evidence="3 4" key="1">
    <citation type="submission" date="2017-06" db="EMBL/GenBank/DDBJ databases">
        <title>Draft genome sequence of a variant of Elsinoe murrayae.</title>
        <authorList>
            <person name="Cheng Q."/>
        </authorList>
    </citation>
    <scope>NUCLEOTIDE SEQUENCE [LARGE SCALE GENOMIC DNA]</scope>
    <source>
        <strain evidence="3 4">CQ-2017a</strain>
    </source>
</reference>
<feature type="signal peptide" evidence="2">
    <location>
        <begin position="1"/>
        <end position="18"/>
    </location>
</feature>
<dbReference type="InParanoid" id="A0A2K1R1R2"/>
<keyword evidence="2" id="KW-0732">Signal</keyword>